<sequence>MDVHSDKTLNIRMDFKSQENDCLREFEEASKICLPNFLKNILKFNAFNNAAILRDISDKDIEDIEKFMVSETALDLIAESEYEQFYGVFHRNPKKFKFLLGHKKLLLSISQFFKAKFEKEVAGFTTGLGGGPGRSGSTTLPLVISQSNNQENRDKDVNGPSRKSSKLATDLAKENIQVSQTMRKWINSKCTDDEQLKYFKQKFSYISFETSLNFRDDLCCTMTCYCMKKLQILKSAQKPGYSDRWVYGNFHKHMTKHFSLYEQSKCTSSNQLVPGKIDKPQALSANTSSDKKQQGIMKYITVTGSSNRNQNNLILNCNEQPAKQSNDLSREYSNTAENGPLPITTSDTSDEVVTQDAVSLAVLPRVLSKAQPEINILSNLVVVEAMVHSNTDKGPSIDLLAKNEDVKLGDEKRCENLIRDETPATSVSKWKSEKYQRTARARRHLQSKIINQPVISSFFTLLSNIEKEVESTINNIVQVEGTKSISSRPGDKLNMAIKELSQCKIEPTANHRSQLLKMLIDISIQNTSSSSSHYHYTDVVKQFSLYLYYVGGRMLYETIYANMKGILPSITTLNNYITNNGEKIEEGVFDYDGLCRFLEERNLPKVVWISEDGTRVTGKIEYDSRSNKVVGFTLPLVDGLPQTSSFLATSAKAIQDYFLTSSKANYAYIVMAQPLSKFAPPHCLVVFRTDNRFDASDVTKRWKHIKESLKKRGILLLGFSSDGDTRLLKAMRQHAKLQAETKPQDNDRAYKWEWFQAGYKKDDVSDVFYVQDTVHIATKLRTRFLNPKVTLTIGSFTATPKHLEQLINDFSKDQHLLTASDLKAEDKMCFKSAEKMCSESVINLLKSKPGCEGTIAYLKIMQFAIASLLDFDLDVNQRLYKLWFCVFFLRIWRKWIADHPSLKIGNNFITSNCYLCIELNAHALINICTNFRDNPNLTNDMFLPHLFSSQTCEKVFRATRSMTTTNSTVVNYSIKDIIRRLDRISTINNIITDLHGVMVFPREEKKSAEESCTTPSATTDLKGLSDEAIQISVEKALHDALELTESLGIKVPEGSWNYIAAELLTPVVVEDETENDCDMASELNVTEGDGSEFLKASPLEHRQCTENTDLLPDSESAIPGDIDTDICSLNIAGIGQELLLKDFSVNLIAEGRDTVDEKGPLVRVTVEGGKSTIIKKSSLCWLLEETTQRVSSDRLRRFFTSKPEKKSNASSHGSCKRKTRILWNNNKLPEKRRRRDIPKKSKSGFSKTCKKSSTVVSESSDDDDLSIKYADTTDTEVLSDETSDSNEYSSKHETTLMTSSPVGGSSTPKFEHSVQTECGKFYAIYYEQRWYLGLVTKILNDECVVKFLKKKRKREFLWPKPDDICSVLKEFIFYGPIDINKGSDIPLELTDLQLKQINSIYLQMKRR</sequence>
<evidence type="ECO:0000313" key="3">
    <source>
        <dbReference type="Proteomes" id="UP000410492"/>
    </source>
</evidence>
<feature type="compositionally biased region" description="Polar residues" evidence="1">
    <location>
        <begin position="324"/>
        <end position="347"/>
    </location>
</feature>
<evidence type="ECO:0000256" key="1">
    <source>
        <dbReference type="SAM" id="MobiDB-lite"/>
    </source>
</evidence>
<gene>
    <name evidence="2" type="ORF">CALMAC_LOCUS11764</name>
</gene>
<evidence type="ECO:0000313" key="2">
    <source>
        <dbReference type="EMBL" id="VEN51230.1"/>
    </source>
</evidence>
<dbReference type="EMBL" id="CAACVG010008845">
    <property type="protein sequence ID" value="VEN51230.1"/>
    <property type="molecule type" value="Genomic_DNA"/>
</dbReference>
<feature type="compositionally biased region" description="Basic residues" evidence="1">
    <location>
        <begin position="1230"/>
        <end position="1242"/>
    </location>
</feature>
<feature type="region of interest" description="Disordered" evidence="1">
    <location>
        <begin position="1276"/>
        <end position="1309"/>
    </location>
</feature>
<feature type="region of interest" description="Disordered" evidence="1">
    <location>
        <begin position="1227"/>
        <end position="1248"/>
    </location>
</feature>
<dbReference type="OrthoDB" id="10064970at2759"/>
<reference evidence="2 3" key="1">
    <citation type="submission" date="2019-01" db="EMBL/GenBank/DDBJ databases">
        <authorList>
            <person name="Sayadi A."/>
        </authorList>
    </citation>
    <scope>NUCLEOTIDE SEQUENCE [LARGE SCALE GENOMIC DNA]</scope>
</reference>
<dbReference type="PANTHER" id="PTHR33173:SF2">
    <property type="entry name" value="MYND-TYPE DOMAIN-CONTAINING PROTEIN"/>
    <property type="match status" value="1"/>
</dbReference>
<feature type="region of interest" description="Disordered" evidence="1">
    <location>
        <begin position="324"/>
        <end position="349"/>
    </location>
</feature>
<dbReference type="PANTHER" id="PTHR33173">
    <property type="match status" value="1"/>
</dbReference>
<feature type="compositionally biased region" description="Polar residues" evidence="1">
    <location>
        <begin position="1295"/>
        <end position="1308"/>
    </location>
</feature>
<proteinExistence type="predicted"/>
<name>A0A653CTH5_CALMS</name>
<protein>
    <submittedName>
        <fullName evidence="2">Uncharacterized protein</fullName>
    </submittedName>
</protein>
<dbReference type="Proteomes" id="UP000410492">
    <property type="component" value="Unassembled WGS sequence"/>
</dbReference>
<accession>A0A653CTH5</accession>
<feature type="region of interest" description="Disordered" evidence="1">
    <location>
        <begin position="131"/>
        <end position="165"/>
    </location>
</feature>
<keyword evidence="3" id="KW-1185">Reference proteome</keyword>
<organism evidence="2 3">
    <name type="scientific">Callosobruchus maculatus</name>
    <name type="common">Southern cowpea weevil</name>
    <name type="synonym">Pulse bruchid</name>
    <dbReference type="NCBI Taxonomy" id="64391"/>
    <lineage>
        <taxon>Eukaryota</taxon>
        <taxon>Metazoa</taxon>
        <taxon>Ecdysozoa</taxon>
        <taxon>Arthropoda</taxon>
        <taxon>Hexapoda</taxon>
        <taxon>Insecta</taxon>
        <taxon>Pterygota</taxon>
        <taxon>Neoptera</taxon>
        <taxon>Endopterygota</taxon>
        <taxon>Coleoptera</taxon>
        <taxon>Polyphaga</taxon>
        <taxon>Cucujiformia</taxon>
        <taxon>Chrysomeloidea</taxon>
        <taxon>Chrysomelidae</taxon>
        <taxon>Bruchinae</taxon>
        <taxon>Bruchini</taxon>
        <taxon>Callosobruchus</taxon>
    </lineage>
</organism>